<reference evidence="4" key="1">
    <citation type="journal article" date="2019" name="Environ. Microbiol.">
        <title>Fungal ecological strategies reflected in gene transcription - a case study of two litter decomposers.</title>
        <authorList>
            <person name="Barbi F."/>
            <person name="Kohler A."/>
            <person name="Barry K."/>
            <person name="Baskaran P."/>
            <person name="Daum C."/>
            <person name="Fauchery L."/>
            <person name="Ihrmark K."/>
            <person name="Kuo A."/>
            <person name="LaButti K."/>
            <person name="Lipzen A."/>
            <person name="Morin E."/>
            <person name="Grigoriev I.V."/>
            <person name="Henrissat B."/>
            <person name="Lindahl B."/>
            <person name="Martin F."/>
        </authorList>
    </citation>
    <scope>NUCLEOTIDE SEQUENCE</scope>
    <source>
        <strain evidence="4">JB14</strain>
    </source>
</reference>
<dbReference type="PANTHER" id="PTHR16255:SF4">
    <property type="entry name" value="SPORULATION PROTEIN RMD8"/>
    <property type="match status" value="1"/>
</dbReference>
<feature type="compositionally biased region" description="Low complexity" evidence="2">
    <location>
        <begin position="237"/>
        <end position="248"/>
    </location>
</feature>
<feature type="compositionally biased region" description="Polar residues" evidence="2">
    <location>
        <begin position="215"/>
        <end position="236"/>
    </location>
</feature>
<sequence length="491" mass="55477">MSRPEPTIRLPSTSQLPRRTRKLKSRLSSLPRSDGQPGPSQARRASISGLATTSASQRTSKTSQKLVVLPSAPQTKPIPGEEDDDVLGYETDAGVRMRDHKSEAERMSKDQRKRAGIKRITAYCIAESFKMKLLASFLKREHNVPPRVFDEALYVMYHLPLLPGYGPNANIRSSAPVKTDDGKSILAQLSEAEEMGYHDSYFTQTEESTNDDGYMTSSSPNDARQGFPQRTTSTEDLLSPTSHLSSSPETIRQPPPASSSRIERERTPEQENAEVVFFEYGVVVFFGLTENQEKSILEDVENAGILTRKINEDNWEVEECHFAHDPHIAYPRIYNDFFTLKSRSHLLKLSIAHALAQSTLLAHFESNAQRVLSSPQTLAIPQQLANKGALQLKRREALKLTGRLFTLRRDVNLVSNVLDVPELFWSEATLKELYDAVREYMEISGRVQVLNERLGMASDFLEAIHDHLNNSAMERITVRVFPRFNILKFLY</sequence>
<feature type="region of interest" description="Disordered" evidence="2">
    <location>
        <begin position="205"/>
        <end position="270"/>
    </location>
</feature>
<feature type="region of interest" description="Disordered" evidence="2">
    <location>
        <begin position="1"/>
        <end position="86"/>
    </location>
</feature>
<evidence type="ECO:0000256" key="2">
    <source>
        <dbReference type="SAM" id="MobiDB-lite"/>
    </source>
</evidence>
<accession>A0A6A4I4W9</accession>
<name>A0A6A4I4W9_9AGAR</name>
<proteinExistence type="inferred from homology"/>
<dbReference type="OrthoDB" id="18302at2759"/>
<organism evidence="4 5">
    <name type="scientific">Gymnopus androsaceus JB14</name>
    <dbReference type="NCBI Taxonomy" id="1447944"/>
    <lineage>
        <taxon>Eukaryota</taxon>
        <taxon>Fungi</taxon>
        <taxon>Dikarya</taxon>
        <taxon>Basidiomycota</taxon>
        <taxon>Agaricomycotina</taxon>
        <taxon>Agaricomycetes</taxon>
        <taxon>Agaricomycetidae</taxon>
        <taxon>Agaricales</taxon>
        <taxon>Marasmiineae</taxon>
        <taxon>Omphalotaceae</taxon>
        <taxon>Gymnopus</taxon>
    </lineage>
</organism>
<evidence type="ECO:0000313" key="5">
    <source>
        <dbReference type="Proteomes" id="UP000799118"/>
    </source>
</evidence>
<gene>
    <name evidence="4" type="ORF">BT96DRAFT_964036</name>
</gene>
<evidence type="ECO:0000256" key="1">
    <source>
        <dbReference type="ARBA" id="ARBA00008306"/>
    </source>
</evidence>
<dbReference type="Proteomes" id="UP000799118">
    <property type="component" value="Unassembled WGS sequence"/>
</dbReference>
<keyword evidence="5" id="KW-1185">Reference proteome</keyword>
<dbReference type="InterPro" id="IPR051624">
    <property type="entry name" value="RMD1/Sad1-interacting"/>
</dbReference>
<comment type="similarity">
    <text evidence="1">Belongs to the RMD1/sif2 family.</text>
</comment>
<feature type="compositionally biased region" description="Polar residues" evidence="2">
    <location>
        <begin position="49"/>
        <end position="65"/>
    </location>
</feature>
<evidence type="ECO:0000313" key="4">
    <source>
        <dbReference type="EMBL" id="KAE9404973.1"/>
    </source>
</evidence>
<dbReference type="EMBL" id="ML769412">
    <property type="protein sequence ID" value="KAE9404973.1"/>
    <property type="molecule type" value="Genomic_DNA"/>
</dbReference>
<evidence type="ECO:0000259" key="3">
    <source>
        <dbReference type="Pfam" id="PF02582"/>
    </source>
</evidence>
<feature type="domain" description="DUF155" evidence="3">
    <location>
        <begin position="275"/>
        <end position="451"/>
    </location>
</feature>
<dbReference type="AlphaFoldDB" id="A0A6A4I4W9"/>
<protein>
    <submittedName>
        <fullName evidence="4">DUF155-domain-containing protein</fullName>
    </submittedName>
</protein>
<dbReference type="Pfam" id="PF02582">
    <property type="entry name" value="DUF155"/>
    <property type="match status" value="1"/>
</dbReference>
<dbReference type="GO" id="GO:0005739">
    <property type="term" value="C:mitochondrion"/>
    <property type="evidence" value="ECO:0007669"/>
    <property type="project" value="UniProtKB-ARBA"/>
</dbReference>
<dbReference type="InterPro" id="IPR003734">
    <property type="entry name" value="DUF155"/>
</dbReference>
<dbReference type="PANTHER" id="PTHR16255">
    <property type="entry name" value="REQUIRED FOR MEIOTIC NUCLEAR DIVISION PROTEIN 1 HOMOLOG"/>
    <property type="match status" value="1"/>
</dbReference>